<dbReference type="Gene3D" id="4.10.240.10">
    <property type="entry name" value="Zn(2)-C6 fungal-type DNA-binding domain"/>
    <property type="match status" value="1"/>
</dbReference>
<sequence length="874" mass="96014">MPGILPMKVIKVGTNNQTRIAQACDRCRSKKIRCDGVRPSCTQCLNVGFECKTSDKLSRRAFPRGYTESLEERVRALELEVRELKELLDEKDEKIDMLSRIHSHSPHANPTPARTSASPSRSPDAREESQEKDDVFKVQQSPLLLDDDNCDSYFAGTSSGRNFIEAFKQRAQETGRPCADVNSNAFFGVGSKQAPSQASKRNIVFKAPPRLVSDQMINIFFQEWAPLFPVLHRPTFLGYYEQYVASPDAVVDPKAIAKLNLVFGIAALSSDPRDGQDVESFEAQWQNAMEGFLMDNDVATLQCLVLAQIFCLLKADYSRLLKYKGLAIGLSQRLGLHQSQKRFALNALVSETRKKVFWSLYTVDCLSAAHLGLPKLLKEEDVHCEYPVDADDEYVTEKGFLPTLPGESTKLSSALALFRISRILSKVLTELYPASSSHDISFRTMASLDEELGEWCNNLAPHLKLTFQQDKPSTNVTSSRSPILSLAYHHIKSLIYRPAVIANLGDKGSSALVAVGTACKHIVQIVQLLDERKLSFSFPISRNEFLVQAGFGLLFQTLNLDRDGKLIKDCNRLVCTVMDMLDRGNASGASDFKLLGCSMITVPRVEQQMPTPVLSRHSSEGTPMDSFRATQESLKAIAARFSPSALKAARPDTKEPRRATLPAISPSMGVHGNPSSVSLSSIRSEPEARSEPTLSPLSHRSSLSIYTKRRPSNNAIRQNPNIDFLSFGPDPLANYAFTNNSCGKPEVSTSDWERLLSSLDNGQTNIYDTIYGGPPADALLDCPPLSAGTETNLNWSPNVWNWGSAAGQGQAPPPQSVLSFSDESLTSGEEFSNSCAEFGSSSGNDRIYPGIMIPDMSTPNSNIGLGGLDGNFGL</sequence>
<dbReference type="PANTHER" id="PTHR46910:SF12">
    <property type="entry name" value="REGULATORY PROTEIN CAT8"/>
    <property type="match status" value="1"/>
</dbReference>
<feature type="region of interest" description="Disordered" evidence="9">
    <location>
        <begin position="645"/>
        <end position="703"/>
    </location>
</feature>
<dbReference type="GO" id="GO:0006351">
    <property type="term" value="P:DNA-templated transcription"/>
    <property type="evidence" value="ECO:0007669"/>
    <property type="project" value="InterPro"/>
</dbReference>
<dbReference type="SMART" id="SM00066">
    <property type="entry name" value="GAL4"/>
    <property type="match status" value="1"/>
</dbReference>
<feature type="compositionally biased region" description="Polar residues" evidence="9">
    <location>
        <begin position="673"/>
        <end position="683"/>
    </location>
</feature>
<dbReference type="InterPro" id="IPR050987">
    <property type="entry name" value="AtrR-like"/>
</dbReference>
<dbReference type="CDD" id="cd15485">
    <property type="entry name" value="ZIP_Cat8"/>
    <property type="match status" value="1"/>
</dbReference>
<dbReference type="SUPFAM" id="SSF57701">
    <property type="entry name" value="Zn2/Cys6 DNA-binding domain"/>
    <property type="match status" value="1"/>
</dbReference>
<keyword evidence="6" id="KW-0804">Transcription</keyword>
<dbReference type="EMBL" id="KZ678136">
    <property type="protein sequence ID" value="PSN66290.1"/>
    <property type="molecule type" value="Genomic_DNA"/>
</dbReference>
<dbReference type="SMART" id="SM00906">
    <property type="entry name" value="Fungal_trans"/>
    <property type="match status" value="1"/>
</dbReference>
<gene>
    <name evidence="11" type="ORF">BS50DRAFT_411623</name>
</gene>
<evidence type="ECO:0000256" key="8">
    <source>
        <dbReference type="SAM" id="Coils"/>
    </source>
</evidence>
<accession>A0A2T2NLN2</accession>
<evidence type="ECO:0000313" key="11">
    <source>
        <dbReference type="EMBL" id="PSN66290.1"/>
    </source>
</evidence>
<dbReference type="PROSITE" id="PS50048">
    <property type="entry name" value="ZN2_CY6_FUNGAL_2"/>
    <property type="match status" value="1"/>
</dbReference>
<dbReference type="GO" id="GO:0008270">
    <property type="term" value="F:zinc ion binding"/>
    <property type="evidence" value="ECO:0007669"/>
    <property type="project" value="InterPro"/>
</dbReference>
<dbReference type="PROSITE" id="PS00463">
    <property type="entry name" value="ZN2_CY6_FUNGAL_1"/>
    <property type="match status" value="1"/>
</dbReference>
<feature type="region of interest" description="Disordered" evidence="9">
    <location>
        <begin position="101"/>
        <end position="135"/>
    </location>
</feature>
<evidence type="ECO:0000256" key="9">
    <source>
        <dbReference type="SAM" id="MobiDB-lite"/>
    </source>
</evidence>
<dbReference type="InterPro" id="IPR001138">
    <property type="entry name" value="Zn2Cys6_DnaBD"/>
</dbReference>
<dbReference type="FunFam" id="4.10.240.10:FF:000007">
    <property type="entry name" value="C6 transcription factor FacB"/>
    <property type="match status" value="1"/>
</dbReference>
<dbReference type="Pfam" id="PF04082">
    <property type="entry name" value="Fungal_trans"/>
    <property type="match status" value="1"/>
</dbReference>
<evidence type="ECO:0000256" key="1">
    <source>
        <dbReference type="ARBA" id="ARBA00004123"/>
    </source>
</evidence>
<feature type="coiled-coil region" evidence="8">
    <location>
        <begin position="67"/>
        <end position="101"/>
    </location>
</feature>
<evidence type="ECO:0000256" key="5">
    <source>
        <dbReference type="ARBA" id="ARBA00023125"/>
    </source>
</evidence>
<reference evidence="11 12" key="1">
    <citation type="journal article" date="2018" name="Front. Microbiol.">
        <title>Genome-Wide Analysis of Corynespora cassiicola Leaf Fall Disease Putative Effectors.</title>
        <authorList>
            <person name="Lopez D."/>
            <person name="Ribeiro S."/>
            <person name="Label P."/>
            <person name="Fumanal B."/>
            <person name="Venisse J.S."/>
            <person name="Kohler A."/>
            <person name="de Oliveira R.R."/>
            <person name="Labutti K."/>
            <person name="Lipzen A."/>
            <person name="Lail K."/>
            <person name="Bauer D."/>
            <person name="Ohm R.A."/>
            <person name="Barry K.W."/>
            <person name="Spatafora J."/>
            <person name="Grigoriev I.V."/>
            <person name="Martin F.M."/>
            <person name="Pujade-Renaud V."/>
        </authorList>
    </citation>
    <scope>NUCLEOTIDE SEQUENCE [LARGE SCALE GENOMIC DNA]</scope>
    <source>
        <strain evidence="11 12">Philippines</strain>
    </source>
</reference>
<dbReference type="GO" id="GO:0005634">
    <property type="term" value="C:nucleus"/>
    <property type="evidence" value="ECO:0007669"/>
    <property type="project" value="UniProtKB-SubCell"/>
</dbReference>
<dbReference type="InterPro" id="IPR036864">
    <property type="entry name" value="Zn2-C6_fun-type_DNA-bd_sf"/>
</dbReference>
<dbReference type="PANTHER" id="PTHR46910">
    <property type="entry name" value="TRANSCRIPTION FACTOR PDR1"/>
    <property type="match status" value="1"/>
</dbReference>
<protein>
    <submittedName>
        <fullName evidence="11">C6 transcription factor FacB</fullName>
    </submittedName>
</protein>
<dbReference type="GO" id="GO:0000981">
    <property type="term" value="F:DNA-binding transcription factor activity, RNA polymerase II-specific"/>
    <property type="evidence" value="ECO:0007669"/>
    <property type="project" value="InterPro"/>
</dbReference>
<dbReference type="OrthoDB" id="1924787at2759"/>
<feature type="domain" description="Zn(2)-C6 fungal-type" evidence="10">
    <location>
        <begin position="23"/>
        <end position="53"/>
    </location>
</feature>
<dbReference type="CDD" id="cd12148">
    <property type="entry name" value="fungal_TF_MHR"/>
    <property type="match status" value="1"/>
</dbReference>
<comment type="subcellular location">
    <subcellularLocation>
        <location evidence="1">Nucleus</location>
    </subcellularLocation>
</comment>
<dbReference type="Proteomes" id="UP000240883">
    <property type="component" value="Unassembled WGS sequence"/>
</dbReference>
<feature type="compositionally biased region" description="Low complexity" evidence="9">
    <location>
        <begin position="110"/>
        <end position="122"/>
    </location>
</feature>
<evidence type="ECO:0000259" key="10">
    <source>
        <dbReference type="PROSITE" id="PS50048"/>
    </source>
</evidence>
<keyword evidence="3" id="KW-0862">Zinc</keyword>
<organism evidence="11 12">
    <name type="scientific">Corynespora cassiicola Philippines</name>
    <dbReference type="NCBI Taxonomy" id="1448308"/>
    <lineage>
        <taxon>Eukaryota</taxon>
        <taxon>Fungi</taxon>
        <taxon>Dikarya</taxon>
        <taxon>Ascomycota</taxon>
        <taxon>Pezizomycotina</taxon>
        <taxon>Dothideomycetes</taxon>
        <taxon>Pleosporomycetidae</taxon>
        <taxon>Pleosporales</taxon>
        <taxon>Corynesporascaceae</taxon>
        <taxon>Corynespora</taxon>
    </lineage>
</organism>
<evidence type="ECO:0000256" key="6">
    <source>
        <dbReference type="ARBA" id="ARBA00023163"/>
    </source>
</evidence>
<evidence type="ECO:0000313" key="12">
    <source>
        <dbReference type="Proteomes" id="UP000240883"/>
    </source>
</evidence>
<dbReference type="Pfam" id="PF00172">
    <property type="entry name" value="Zn_clus"/>
    <property type="match status" value="1"/>
</dbReference>
<evidence type="ECO:0000256" key="3">
    <source>
        <dbReference type="ARBA" id="ARBA00022833"/>
    </source>
</evidence>
<keyword evidence="8" id="KW-0175">Coiled coil</keyword>
<evidence type="ECO:0000256" key="7">
    <source>
        <dbReference type="ARBA" id="ARBA00023242"/>
    </source>
</evidence>
<name>A0A2T2NLN2_CORCC</name>
<evidence type="ECO:0000256" key="4">
    <source>
        <dbReference type="ARBA" id="ARBA00023015"/>
    </source>
</evidence>
<keyword evidence="2" id="KW-0479">Metal-binding</keyword>
<proteinExistence type="predicted"/>
<keyword evidence="12" id="KW-1185">Reference proteome</keyword>
<feature type="compositionally biased region" description="Basic and acidic residues" evidence="9">
    <location>
        <begin position="649"/>
        <end position="658"/>
    </location>
</feature>
<dbReference type="InterPro" id="IPR007219">
    <property type="entry name" value="XnlR_reg_dom"/>
</dbReference>
<keyword evidence="4" id="KW-0805">Transcription regulation</keyword>
<feature type="compositionally biased region" description="Polar residues" evidence="9">
    <location>
        <begin position="692"/>
        <end position="703"/>
    </location>
</feature>
<evidence type="ECO:0000256" key="2">
    <source>
        <dbReference type="ARBA" id="ARBA00022723"/>
    </source>
</evidence>
<keyword evidence="7" id="KW-0539">Nucleus</keyword>
<keyword evidence="5" id="KW-0238">DNA-binding</keyword>
<dbReference type="CDD" id="cd00067">
    <property type="entry name" value="GAL4"/>
    <property type="match status" value="1"/>
</dbReference>
<dbReference type="AlphaFoldDB" id="A0A2T2NLN2"/>
<dbReference type="STRING" id="1448308.A0A2T2NLN2"/>
<dbReference type="GO" id="GO:0003677">
    <property type="term" value="F:DNA binding"/>
    <property type="evidence" value="ECO:0007669"/>
    <property type="project" value="UniProtKB-KW"/>
</dbReference>
<feature type="compositionally biased region" description="Basic and acidic residues" evidence="9">
    <location>
        <begin position="123"/>
        <end position="135"/>
    </location>
</feature>